<dbReference type="GO" id="GO:0004947">
    <property type="term" value="F:bradykinin receptor activity"/>
    <property type="evidence" value="ECO:0007669"/>
    <property type="project" value="InterPro"/>
</dbReference>
<feature type="transmembrane region" description="Helical" evidence="12">
    <location>
        <begin position="245"/>
        <end position="266"/>
    </location>
</feature>
<dbReference type="SUPFAM" id="SSF81321">
    <property type="entry name" value="Family A G protein-coupled receptor-like"/>
    <property type="match status" value="1"/>
</dbReference>
<feature type="transmembrane region" description="Helical" evidence="12">
    <location>
        <begin position="74"/>
        <end position="93"/>
    </location>
</feature>
<dbReference type="GO" id="GO:0019722">
    <property type="term" value="P:calcium-mediated signaling"/>
    <property type="evidence" value="ECO:0007669"/>
    <property type="project" value="TreeGrafter"/>
</dbReference>
<evidence type="ECO:0000256" key="12">
    <source>
        <dbReference type="SAM" id="Phobius"/>
    </source>
</evidence>
<dbReference type="Ensembl" id="ENSSPAT00000024259.1">
    <property type="protein sequence ID" value="ENSSPAP00000023876.1"/>
    <property type="gene ID" value="ENSSPAG00000017919.1"/>
</dbReference>
<name>A0A3B5ATT8_9TELE</name>
<accession>A0A3B5ATT8</accession>
<keyword evidence="10 11" id="KW-0807">Transducer</keyword>
<sequence>MDFYDFYEFASRQNLSHENQSNTVDGVCRYDRNSLMFTVVPVYIGIISALGIILNVFVLMVFCLHKKACTVAEIYLSNLAAADLFLVSMLPFWAVNVAKRYTWPFGESLCKLVPFSITMNAYCSIYTLVLVSIDRYLALVHPLTTESVRRPLYAKLACVVVWGVCVLLNVPVLIYRKIRESDTACFNAYPTETKKETETAINITNVILSFIIPILIIFFCTLKIIHALRNRLRDSLNTEGKEQKATTLILIVLLAFLICWVPYHVIKILDLLSRHNILTRCDMYLNLTQQIFFYFAFFNSVLNPILYVCVGRNFRKKVKEVFSQMSNKRKSTFSLVSTRTNLSRSVGTQEATKSSAYL</sequence>
<evidence type="ECO:0000256" key="8">
    <source>
        <dbReference type="ARBA" id="ARBA00023170"/>
    </source>
</evidence>
<dbReference type="GO" id="GO:0019957">
    <property type="term" value="F:C-C chemokine binding"/>
    <property type="evidence" value="ECO:0007669"/>
    <property type="project" value="TreeGrafter"/>
</dbReference>
<dbReference type="Gene3D" id="1.20.1070.10">
    <property type="entry name" value="Rhodopsin 7-helix transmembrane proteins"/>
    <property type="match status" value="1"/>
</dbReference>
<comment type="subcellular location">
    <subcellularLocation>
        <location evidence="1">Cell membrane</location>
        <topology evidence="1">Multi-pass membrane protein</topology>
    </subcellularLocation>
</comment>
<evidence type="ECO:0000256" key="2">
    <source>
        <dbReference type="ARBA" id="ARBA00022475"/>
    </source>
</evidence>
<evidence type="ECO:0000313" key="14">
    <source>
        <dbReference type="Ensembl" id="ENSSPAP00000023876.1"/>
    </source>
</evidence>
<dbReference type="PANTHER" id="PTHR10489">
    <property type="entry name" value="CELL ADHESION MOLECULE"/>
    <property type="match status" value="1"/>
</dbReference>
<dbReference type="STRING" id="144197.ENSSPAP00000023876"/>
<feature type="transmembrane region" description="Helical" evidence="12">
    <location>
        <begin position="206"/>
        <end position="225"/>
    </location>
</feature>
<keyword evidence="4 12" id="KW-1133">Transmembrane helix</keyword>
<keyword evidence="6 12" id="KW-0472">Membrane</keyword>
<dbReference type="GO" id="GO:0016493">
    <property type="term" value="F:C-C chemokine receptor activity"/>
    <property type="evidence" value="ECO:0007669"/>
    <property type="project" value="TreeGrafter"/>
</dbReference>
<dbReference type="PROSITE" id="PS00237">
    <property type="entry name" value="G_PROTEIN_RECEP_F1_1"/>
    <property type="match status" value="1"/>
</dbReference>
<dbReference type="PRINTS" id="PR00425">
    <property type="entry name" value="BRADYKININR"/>
</dbReference>
<evidence type="ECO:0000256" key="5">
    <source>
        <dbReference type="ARBA" id="ARBA00023040"/>
    </source>
</evidence>
<evidence type="ECO:0000256" key="4">
    <source>
        <dbReference type="ARBA" id="ARBA00022989"/>
    </source>
</evidence>
<dbReference type="PRINTS" id="PR00237">
    <property type="entry name" value="GPCRRHODOPSN"/>
</dbReference>
<reference evidence="14" key="1">
    <citation type="submission" date="2023-09" db="UniProtKB">
        <authorList>
            <consortium name="Ensembl"/>
        </authorList>
    </citation>
    <scope>IDENTIFICATION</scope>
</reference>
<evidence type="ECO:0000256" key="6">
    <source>
        <dbReference type="ARBA" id="ARBA00023136"/>
    </source>
</evidence>
<keyword evidence="3 11" id="KW-0812">Transmembrane</keyword>
<dbReference type="InterPro" id="IPR050119">
    <property type="entry name" value="CCR1-9-like"/>
</dbReference>
<dbReference type="GO" id="GO:0006955">
    <property type="term" value="P:immune response"/>
    <property type="evidence" value="ECO:0007669"/>
    <property type="project" value="TreeGrafter"/>
</dbReference>
<dbReference type="AlphaFoldDB" id="A0A3B5ATT8"/>
<feature type="transmembrane region" description="Helical" evidence="12">
    <location>
        <begin position="152"/>
        <end position="174"/>
    </location>
</feature>
<protein>
    <submittedName>
        <fullName evidence="14">Bradykinin receptor B2</fullName>
    </submittedName>
</protein>
<dbReference type="GO" id="GO:0009897">
    <property type="term" value="C:external side of plasma membrane"/>
    <property type="evidence" value="ECO:0007669"/>
    <property type="project" value="TreeGrafter"/>
</dbReference>
<evidence type="ECO:0000256" key="10">
    <source>
        <dbReference type="ARBA" id="ARBA00023224"/>
    </source>
</evidence>
<dbReference type="Pfam" id="PF00001">
    <property type="entry name" value="7tm_1"/>
    <property type="match status" value="1"/>
</dbReference>
<feature type="transmembrane region" description="Helical" evidence="12">
    <location>
        <begin position="113"/>
        <end position="131"/>
    </location>
</feature>
<dbReference type="InterPro" id="IPR000496">
    <property type="entry name" value="Brdyknn_rcpt"/>
</dbReference>
<evidence type="ECO:0000256" key="11">
    <source>
        <dbReference type="RuleBase" id="RU000688"/>
    </source>
</evidence>
<comment type="similarity">
    <text evidence="11">Belongs to the G-protein coupled receptor 1 family.</text>
</comment>
<feature type="transmembrane region" description="Helical" evidence="12">
    <location>
        <begin position="40"/>
        <end position="62"/>
    </location>
</feature>
<organism evidence="14">
    <name type="scientific">Stegastes partitus</name>
    <name type="common">bicolor damselfish</name>
    <dbReference type="NCBI Taxonomy" id="144197"/>
    <lineage>
        <taxon>Eukaryota</taxon>
        <taxon>Metazoa</taxon>
        <taxon>Chordata</taxon>
        <taxon>Craniata</taxon>
        <taxon>Vertebrata</taxon>
        <taxon>Euteleostomi</taxon>
        <taxon>Actinopterygii</taxon>
        <taxon>Neopterygii</taxon>
        <taxon>Teleostei</taxon>
        <taxon>Neoteleostei</taxon>
        <taxon>Acanthomorphata</taxon>
        <taxon>Ovalentaria</taxon>
        <taxon>Pomacentridae</taxon>
        <taxon>Stegastes</taxon>
    </lineage>
</organism>
<dbReference type="GeneTree" id="ENSGT01130000278308"/>
<keyword evidence="9" id="KW-0325">Glycoprotein</keyword>
<evidence type="ECO:0000256" key="1">
    <source>
        <dbReference type="ARBA" id="ARBA00004651"/>
    </source>
</evidence>
<dbReference type="GO" id="GO:0060326">
    <property type="term" value="P:cell chemotaxis"/>
    <property type="evidence" value="ECO:0007669"/>
    <property type="project" value="TreeGrafter"/>
</dbReference>
<proteinExistence type="inferred from homology"/>
<keyword evidence="2" id="KW-1003">Cell membrane</keyword>
<feature type="transmembrane region" description="Helical" evidence="12">
    <location>
        <begin position="291"/>
        <end position="310"/>
    </location>
</feature>
<evidence type="ECO:0000256" key="9">
    <source>
        <dbReference type="ARBA" id="ARBA00023180"/>
    </source>
</evidence>
<dbReference type="PROSITE" id="PS50262">
    <property type="entry name" value="G_PROTEIN_RECEP_F1_2"/>
    <property type="match status" value="1"/>
</dbReference>
<dbReference type="GO" id="GO:0007204">
    <property type="term" value="P:positive regulation of cytosolic calcium ion concentration"/>
    <property type="evidence" value="ECO:0007669"/>
    <property type="project" value="TreeGrafter"/>
</dbReference>
<gene>
    <name evidence="14" type="primary">BDKRB2</name>
</gene>
<feature type="domain" description="G-protein coupled receptors family 1 profile" evidence="13">
    <location>
        <begin position="54"/>
        <end position="307"/>
    </location>
</feature>
<dbReference type="InterPro" id="IPR000276">
    <property type="entry name" value="GPCR_Rhodpsn"/>
</dbReference>
<keyword evidence="7" id="KW-1015">Disulfide bond</keyword>
<dbReference type="InterPro" id="IPR017452">
    <property type="entry name" value="GPCR_Rhodpsn_7TM"/>
</dbReference>
<evidence type="ECO:0000256" key="7">
    <source>
        <dbReference type="ARBA" id="ARBA00023157"/>
    </source>
</evidence>
<keyword evidence="5 11" id="KW-0297">G-protein coupled receptor</keyword>
<dbReference type="PANTHER" id="PTHR10489:SF957">
    <property type="entry name" value="B2 BRADYKININ RECEPTOR"/>
    <property type="match status" value="1"/>
</dbReference>
<evidence type="ECO:0000259" key="13">
    <source>
        <dbReference type="PROSITE" id="PS50262"/>
    </source>
</evidence>
<keyword evidence="8 11" id="KW-0675">Receptor</keyword>
<evidence type="ECO:0000256" key="3">
    <source>
        <dbReference type="ARBA" id="ARBA00022692"/>
    </source>
</evidence>